<proteinExistence type="predicted"/>
<dbReference type="EMBL" id="QEAO01000012">
    <property type="protein sequence ID" value="TPX34707.1"/>
    <property type="molecule type" value="Genomic_DNA"/>
</dbReference>
<evidence type="ECO:0008006" key="4">
    <source>
        <dbReference type="Google" id="ProtNLM"/>
    </source>
</evidence>
<reference evidence="2 3" key="1">
    <citation type="journal article" date="2019" name="Sci. Rep.">
        <title>Comparative genomics of chytrid fungi reveal insights into the obligate biotrophic and pathogenic lifestyle of Synchytrium endobioticum.</title>
        <authorList>
            <person name="van de Vossenberg B.T.L.H."/>
            <person name="Warris S."/>
            <person name="Nguyen H.D.T."/>
            <person name="van Gent-Pelzer M.P.E."/>
            <person name="Joly D.L."/>
            <person name="van de Geest H.C."/>
            <person name="Bonants P.J.M."/>
            <person name="Smith D.S."/>
            <person name="Levesque C.A."/>
            <person name="van der Lee T.A.J."/>
        </authorList>
    </citation>
    <scope>NUCLEOTIDE SEQUENCE [LARGE SCALE GENOMIC DNA]</scope>
    <source>
        <strain evidence="2 3">JEL517</strain>
    </source>
</reference>
<dbReference type="AlphaFoldDB" id="A0A507C0T8"/>
<comment type="caution">
    <text evidence="2">The sequence shown here is derived from an EMBL/GenBank/DDBJ whole genome shotgun (WGS) entry which is preliminary data.</text>
</comment>
<evidence type="ECO:0000256" key="1">
    <source>
        <dbReference type="SAM" id="Phobius"/>
    </source>
</evidence>
<keyword evidence="1" id="KW-1133">Transmembrane helix</keyword>
<accession>A0A507C0T8</accession>
<organism evidence="2 3">
    <name type="scientific">Synchytrium microbalum</name>
    <dbReference type="NCBI Taxonomy" id="1806994"/>
    <lineage>
        <taxon>Eukaryota</taxon>
        <taxon>Fungi</taxon>
        <taxon>Fungi incertae sedis</taxon>
        <taxon>Chytridiomycota</taxon>
        <taxon>Chytridiomycota incertae sedis</taxon>
        <taxon>Chytridiomycetes</taxon>
        <taxon>Synchytriales</taxon>
        <taxon>Synchytriaceae</taxon>
        <taxon>Synchytrium</taxon>
    </lineage>
</organism>
<dbReference type="SUPFAM" id="SSF53335">
    <property type="entry name" value="S-adenosyl-L-methionine-dependent methyltransferases"/>
    <property type="match status" value="1"/>
</dbReference>
<dbReference type="InterPro" id="IPR029063">
    <property type="entry name" value="SAM-dependent_MTases_sf"/>
</dbReference>
<dbReference type="Proteomes" id="UP000319731">
    <property type="component" value="Unassembled WGS sequence"/>
</dbReference>
<gene>
    <name evidence="2" type="ORF">SmJEL517_g02671</name>
</gene>
<dbReference type="Gene3D" id="3.40.50.150">
    <property type="entry name" value="Vaccinia Virus protein VP39"/>
    <property type="match status" value="1"/>
</dbReference>
<sequence length="278" mass="31037">MKGSGNVFSLLMMVLSFCIGCLVSFLVDFPSKDYIPSNDFFSASSDEGMYQELARSYKATAVKWRRLAGQSYCASGLGPTGGWCLTKQLVEEQHIPADPGVSRGLVKYLTPLMTNNRPITLVDIGAGVGQYGTWLKQNNVKNITWHGFDGAENVENFTSGFVKWVDVTDPVFDTINIKGDWVLSLEIGEHIPPETTQSFLNTIDRHNRDGIMLSWAIPGQGGFHHINCRSNEEVIGLLADMGYTQDAWTDAFQAEVRETTEAIWFKNSFMVFKRIKRG</sequence>
<keyword evidence="3" id="KW-1185">Reference proteome</keyword>
<protein>
    <recommendedName>
        <fullName evidence="4">Methyltransferase domain-containing protein</fullName>
    </recommendedName>
</protein>
<dbReference type="RefSeq" id="XP_031025385.1">
    <property type="nucleotide sequence ID" value="XM_031168599.1"/>
</dbReference>
<keyword evidence="1" id="KW-0812">Transmembrane</keyword>
<dbReference type="OrthoDB" id="406773at2759"/>
<dbReference type="GeneID" id="42003896"/>
<evidence type="ECO:0000313" key="3">
    <source>
        <dbReference type="Proteomes" id="UP000319731"/>
    </source>
</evidence>
<evidence type="ECO:0000313" key="2">
    <source>
        <dbReference type="EMBL" id="TPX34707.1"/>
    </source>
</evidence>
<keyword evidence="1" id="KW-0472">Membrane</keyword>
<feature type="transmembrane region" description="Helical" evidence="1">
    <location>
        <begin position="7"/>
        <end position="27"/>
    </location>
</feature>
<name>A0A507C0T8_9FUNG</name>